<sequence>MNKKRKKILGKQFSLYQNRYTISDEVTDKRIHYVEEIFDAVKEIEAGKIDTNMIKDEDSPPLSNLEKVQQLKQVLSLDITEKIGDSVFATLVEIPETERKEGRKLLLSSMKDVFARGVRTENLASAKSDVKTAIKYTKLSPELKSVLNNIADFAVAENSFFDVEKTMDAQKVAASNVDPVLIRAGEIIVREGQTITNEMYEKIKLVGLLNKERNIYPLIGLAILIVMLLGIISYEMVQLEKQKRTDKGTVLSILLISFMVVSLMKIVSLYTTSSNQFFYVVPIATGVLLVKLLINERFAIVVTGIYAILGSIIFNGEIPGSLNIEAGIYFYISQLGAIILLSNVKDRMTIAKTGLSLSIINILTALLFIFISFEKYSLKDMFLQSSYGVASALLSAVLTIGLLPFFEQDLVYYRISNFCNYRVQIIRS</sequence>
<keyword evidence="1" id="KW-1133">Transmembrane helix</keyword>
<dbReference type="Proteomes" id="UP001275315">
    <property type="component" value="Unassembled WGS sequence"/>
</dbReference>
<dbReference type="PANTHER" id="PTHR36442">
    <property type="entry name" value="CYCLIC-DI-AMP PHOSPHODIESTERASE PGPH"/>
    <property type="match status" value="1"/>
</dbReference>
<dbReference type="Pfam" id="PF07698">
    <property type="entry name" value="7TM-7TMR_HD"/>
    <property type="match status" value="1"/>
</dbReference>
<evidence type="ECO:0000313" key="4">
    <source>
        <dbReference type="EMBL" id="MDY0408475.1"/>
    </source>
</evidence>
<keyword evidence="1" id="KW-0812">Transmembrane</keyword>
<evidence type="ECO:0000313" key="5">
    <source>
        <dbReference type="Proteomes" id="UP001275315"/>
    </source>
</evidence>
<feature type="transmembrane region" description="Helical" evidence="1">
    <location>
        <begin position="215"/>
        <end position="237"/>
    </location>
</feature>
<evidence type="ECO:0000259" key="2">
    <source>
        <dbReference type="Pfam" id="PF07697"/>
    </source>
</evidence>
<dbReference type="InterPro" id="IPR052722">
    <property type="entry name" value="PgpH_phosphodiesterase"/>
</dbReference>
<protein>
    <submittedName>
        <fullName evidence="4">Uncharacterized protein</fullName>
    </submittedName>
</protein>
<evidence type="ECO:0000256" key="1">
    <source>
        <dbReference type="SAM" id="Phobius"/>
    </source>
</evidence>
<feature type="domain" description="Metal-dependent phosphohydrolase 7TM intracellular" evidence="3">
    <location>
        <begin position="216"/>
        <end position="408"/>
    </location>
</feature>
<dbReference type="Pfam" id="PF07697">
    <property type="entry name" value="7TMR-HDED"/>
    <property type="match status" value="1"/>
</dbReference>
<feature type="domain" description="Metal-dependent phosphohydrolase 7TM extracellular" evidence="2">
    <location>
        <begin position="18"/>
        <end position="210"/>
    </location>
</feature>
<keyword evidence="5" id="KW-1185">Reference proteome</keyword>
<dbReference type="InterPro" id="IPR011624">
    <property type="entry name" value="Metal-dep_PHydrolase_7TM_extra"/>
</dbReference>
<organism evidence="4 5">
    <name type="scientific">Paracerasibacillus soli</name>
    <dbReference type="NCBI Taxonomy" id="480284"/>
    <lineage>
        <taxon>Bacteria</taxon>
        <taxon>Bacillati</taxon>
        <taxon>Bacillota</taxon>
        <taxon>Bacilli</taxon>
        <taxon>Bacillales</taxon>
        <taxon>Bacillaceae</taxon>
        <taxon>Paracerasibacillus</taxon>
    </lineage>
</organism>
<dbReference type="PANTHER" id="PTHR36442:SF1">
    <property type="entry name" value="CYCLIC-DI-AMP PHOSPHODIESTERASE PGPH"/>
    <property type="match status" value="1"/>
</dbReference>
<dbReference type="InterPro" id="IPR011621">
    <property type="entry name" value="Metal-dep_PHydrolase_7TM_intra"/>
</dbReference>
<evidence type="ECO:0000259" key="3">
    <source>
        <dbReference type="Pfam" id="PF07698"/>
    </source>
</evidence>
<dbReference type="EMBL" id="JAWDIQ010000001">
    <property type="protein sequence ID" value="MDY0408475.1"/>
    <property type="molecule type" value="Genomic_DNA"/>
</dbReference>
<dbReference type="RefSeq" id="WP_320379208.1">
    <property type="nucleotide sequence ID" value="NZ_JAWDIQ010000001.1"/>
</dbReference>
<name>A0ABU5CSS2_9BACI</name>
<gene>
    <name evidence="4" type="ORF">RWD45_07780</name>
</gene>
<feature type="transmembrane region" description="Helical" evidence="1">
    <location>
        <begin position="326"/>
        <end position="343"/>
    </location>
</feature>
<comment type="caution">
    <text evidence="4">The sequence shown here is derived from an EMBL/GenBank/DDBJ whole genome shotgun (WGS) entry which is preliminary data.</text>
</comment>
<reference evidence="4 5" key="1">
    <citation type="submission" date="2023-10" db="EMBL/GenBank/DDBJ databases">
        <title>Virgibacillus soli CC-YMP-6 genome.</title>
        <authorList>
            <person name="Miliotis G."/>
            <person name="Sengupta P."/>
            <person name="Hameed A."/>
            <person name="Chuvochina M."/>
            <person name="Mcdonagh F."/>
            <person name="Simpson A.C."/>
            <person name="Singh N.K."/>
            <person name="Rekha P.D."/>
            <person name="Raman K."/>
            <person name="Hugenholtz P."/>
            <person name="Venkateswaran K."/>
        </authorList>
    </citation>
    <scope>NUCLEOTIDE SEQUENCE [LARGE SCALE GENOMIC DNA]</scope>
    <source>
        <strain evidence="4 5">CC-YMP-6</strain>
    </source>
</reference>
<feature type="transmembrane region" description="Helical" evidence="1">
    <location>
        <begin position="249"/>
        <end position="270"/>
    </location>
</feature>
<feature type="transmembrane region" description="Helical" evidence="1">
    <location>
        <begin position="276"/>
        <end position="293"/>
    </location>
</feature>
<feature type="transmembrane region" description="Helical" evidence="1">
    <location>
        <begin position="355"/>
        <end position="373"/>
    </location>
</feature>
<proteinExistence type="predicted"/>
<accession>A0ABU5CSS2</accession>
<feature type="transmembrane region" description="Helical" evidence="1">
    <location>
        <begin position="298"/>
        <end position="314"/>
    </location>
</feature>
<keyword evidence="1" id="KW-0472">Membrane</keyword>
<feature type="transmembrane region" description="Helical" evidence="1">
    <location>
        <begin position="385"/>
        <end position="406"/>
    </location>
</feature>